<protein>
    <recommendedName>
        <fullName evidence="1">Immunity MXAN-0049 protein domain-containing protein</fullName>
    </recommendedName>
</protein>
<dbReference type="Pfam" id="PF07791">
    <property type="entry name" value="Imm11"/>
    <property type="match status" value="1"/>
</dbReference>
<feature type="domain" description="Immunity MXAN-0049 protein" evidence="1">
    <location>
        <begin position="27"/>
        <end position="166"/>
    </location>
</feature>
<comment type="caution">
    <text evidence="2">The sequence shown here is derived from an EMBL/GenBank/DDBJ whole genome shotgun (WGS) entry which is preliminary data.</text>
</comment>
<gene>
    <name evidence="2" type="ORF">C7R93_20055</name>
</gene>
<evidence type="ECO:0000313" key="2">
    <source>
        <dbReference type="EMBL" id="PSJ92364.1"/>
    </source>
</evidence>
<dbReference type="RefSeq" id="WP_106840475.1">
    <property type="nucleotide sequence ID" value="NZ_JARMEZ010000047.1"/>
</dbReference>
<evidence type="ECO:0000313" key="3">
    <source>
        <dbReference type="Proteomes" id="UP000240419"/>
    </source>
</evidence>
<sequence length="173" mass="19960">MRDYYLLADDGRMAQKVVPSGLGLQKENSFEQLPPISVLEVNTDGTHAYTDWLEKPLPMISERMKTITAKYNPSVQWKRVDMIDSETNQRNVYWAMQVPAVDCLSMETAFHLNGTVKRLVLDTDKIKVHHFFKVQGILEPYIVVSLDAAESFLRRSLNGFVLQKVEQVMRREL</sequence>
<dbReference type="Proteomes" id="UP000240419">
    <property type="component" value="Unassembled WGS sequence"/>
</dbReference>
<dbReference type="EMBL" id="PXZM01000033">
    <property type="protein sequence ID" value="PSJ92364.1"/>
    <property type="molecule type" value="Genomic_DNA"/>
</dbReference>
<dbReference type="AlphaFoldDB" id="A0A2P7UZF7"/>
<dbReference type="InterPro" id="IPR012433">
    <property type="entry name" value="Imm11"/>
</dbReference>
<accession>A0A2P7UZF7</accession>
<proteinExistence type="predicted"/>
<reference evidence="2 3" key="1">
    <citation type="submission" date="2018-03" db="EMBL/GenBank/DDBJ databases">
        <title>Brevisbacillus phylogenomics.</title>
        <authorList>
            <person name="Dunlap C."/>
        </authorList>
    </citation>
    <scope>NUCLEOTIDE SEQUENCE [LARGE SCALE GENOMIC DNA]</scope>
    <source>
        <strain evidence="2 3">NRRL NRS-1210</strain>
    </source>
</reference>
<name>A0A2P7UZF7_9BACL</name>
<organism evidence="2 3">
    <name type="scientific">Brevibacillus fortis</name>
    <dbReference type="NCBI Taxonomy" id="2126352"/>
    <lineage>
        <taxon>Bacteria</taxon>
        <taxon>Bacillati</taxon>
        <taxon>Bacillota</taxon>
        <taxon>Bacilli</taxon>
        <taxon>Bacillales</taxon>
        <taxon>Paenibacillaceae</taxon>
        <taxon>Brevibacillus</taxon>
    </lineage>
</organism>
<dbReference type="OrthoDB" id="2466153at2"/>
<evidence type="ECO:0000259" key="1">
    <source>
        <dbReference type="Pfam" id="PF07791"/>
    </source>
</evidence>
<keyword evidence="3" id="KW-1185">Reference proteome</keyword>